<comment type="caution">
    <text evidence="6">The sequence shown here is derived from an EMBL/GenBank/DDBJ whole genome shotgun (WGS) entry which is preliminary data.</text>
</comment>
<evidence type="ECO:0000256" key="2">
    <source>
        <dbReference type="ARBA" id="ARBA00022692"/>
    </source>
</evidence>
<dbReference type="InterPro" id="IPR052719">
    <property type="entry name" value="CvpA-like"/>
</dbReference>
<feature type="transmembrane region" description="Helical" evidence="5">
    <location>
        <begin position="99"/>
        <end position="124"/>
    </location>
</feature>
<accession>A0A7C0Y4S3</accession>
<evidence type="ECO:0000256" key="4">
    <source>
        <dbReference type="ARBA" id="ARBA00023136"/>
    </source>
</evidence>
<comment type="subcellular location">
    <subcellularLocation>
        <location evidence="1">Membrane</location>
        <topology evidence="1">Multi-pass membrane protein</topology>
    </subcellularLocation>
</comment>
<protein>
    <submittedName>
        <fullName evidence="6">CvpA family protein</fullName>
    </submittedName>
</protein>
<evidence type="ECO:0000256" key="5">
    <source>
        <dbReference type="SAM" id="Phobius"/>
    </source>
</evidence>
<dbReference type="Pfam" id="PF02674">
    <property type="entry name" value="Colicin_V"/>
    <property type="match status" value="1"/>
</dbReference>
<keyword evidence="2 5" id="KW-0812">Transmembrane</keyword>
<dbReference type="PANTHER" id="PTHR36926">
    <property type="entry name" value="COLICIN V PRODUCTION PROTEIN"/>
    <property type="match status" value="1"/>
</dbReference>
<dbReference type="GO" id="GO:0016020">
    <property type="term" value="C:membrane"/>
    <property type="evidence" value="ECO:0007669"/>
    <property type="project" value="UniProtKB-SubCell"/>
</dbReference>
<evidence type="ECO:0000256" key="1">
    <source>
        <dbReference type="ARBA" id="ARBA00004141"/>
    </source>
</evidence>
<name>A0A7C0Y4S3_DESA2</name>
<dbReference type="GO" id="GO:0009403">
    <property type="term" value="P:toxin biosynthetic process"/>
    <property type="evidence" value="ECO:0007669"/>
    <property type="project" value="InterPro"/>
</dbReference>
<dbReference type="InterPro" id="IPR003825">
    <property type="entry name" value="Colicin-V_CvpA"/>
</dbReference>
<sequence>MNVIDLIVLSLMGIFLILDGLRGFVKSIGFLVSFILGFWFAGHYAYIGVNYLKSWLPSILAYIISFVFILILVFIICHFLTFILKTLLRERIIRFFDHILGIFFGAIKGFFLATILFTFLNLFYPLPPEWKEKSFTYPYLYKLNRFMVRQIPQRMQLTNPKKVKHGKFI</sequence>
<reference evidence="6" key="1">
    <citation type="journal article" date="2020" name="mSystems">
        <title>Genome- and Community-Level Interaction Insights into Carbon Utilization and Element Cycling Functions of Hydrothermarchaeota in Hydrothermal Sediment.</title>
        <authorList>
            <person name="Zhou Z."/>
            <person name="Liu Y."/>
            <person name="Xu W."/>
            <person name="Pan J."/>
            <person name="Luo Z.H."/>
            <person name="Li M."/>
        </authorList>
    </citation>
    <scope>NUCLEOTIDE SEQUENCE [LARGE SCALE GENOMIC DNA]</scope>
    <source>
        <strain evidence="6">HyVt-233</strain>
    </source>
</reference>
<dbReference type="EMBL" id="DRBS01000249">
    <property type="protein sequence ID" value="HDD44497.1"/>
    <property type="molecule type" value="Genomic_DNA"/>
</dbReference>
<evidence type="ECO:0000313" key="6">
    <source>
        <dbReference type="EMBL" id="HDD44497.1"/>
    </source>
</evidence>
<proteinExistence type="predicted"/>
<dbReference type="PANTHER" id="PTHR36926:SF1">
    <property type="entry name" value="COLICIN V PRODUCTION PROTEIN"/>
    <property type="match status" value="1"/>
</dbReference>
<evidence type="ECO:0000256" key="3">
    <source>
        <dbReference type="ARBA" id="ARBA00022989"/>
    </source>
</evidence>
<keyword evidence="4 5" id="KW-0472">Membrane</keyword>
<keyword evidence="3 5" id="KW-1133">Transmembrane helix</keyword>
<dbReference type="AlphaFoldDB" id="A0A7C0Y4S3"/>
<feature type="transmembrane region" description="Helical" evidence="5">
    <location>
        <begin position="6"/>
        <end position="21"/>
    </location>
</feature>
<feature type="transmembrane region" description="Helical" evidence="5">
    <location>
        <begin position="59"/>
        <end position="87"/>
    </location>
</feature>
<dbReference type="Proteomes" id="UP000886289">
    <property type="component" value="Unassembled WGS sequence"/>
</dbReference>
<gene>
    <name evidence="6" type="ORF">ENG63_06535</name>
</gene>
<organism evidence="6">
    <name type="scientific">Desulfofervidus auxilii</name>
    <dbReference type="NCBI Taxonomy" id="1621989"/>
    <lineage>
        <taxon>Bacteria</taxon>
        <taxon>Pseudomonadati</taxon>
        <taxon>Thermodesulfobacteriota</taxon>
        <taxon>Candidatus Desulfofervidia</taxon>
        <taxon>Candidatus Desulfofervidales</taxon>
        <taxon>Candidatus Desulfofervidaceae</taxon>
        <taxon>Candidatus Desulfofervidus</taxon>
    </lineage>
</organism>
<feature type="transmembrane region" description="Helical" evidence="5">
    <location>
        <begin position="28"/>
        <end position="47"/>
    </location>
</feature>